<comment type="subcellular location">
    <subcellularLocation>
        <location evidence="1">Cell membrane</location>
        <topology evidence="1">Multi-pass membrane protein</topology>
    </subcellularLocation>
</comment>
<sequence length="392" mass="42033">MIPLKYNTRNLRARWVNTLATVLVTAVVVLCSCALFGLVDGLRGSLRLSGDPLDLIVLRSGSSNELNGGFDQPKADLIKTLEGIERDETGRPLCSSELVYIPSMKRVNGSRANVTFRGIELPEDGGTPPAMKLRRDFQIVQGRGLKGGLNECLVSARMAGRFVGTRLGETLVISDNEQYQVVGLFTAGGGAAESEIWLDLTTLQRNTYTEGTISSVQLRAVSPEARDQLRAILADDVRFKLDGVPEPEFYEKQTRAAGVLFGTGLVIAILLSFGALFAAANTMYAAVASRTREIGTMRAIGFSRMSILVSFLIESILLCGLGGLIGLLATLPLTSLTLSTVNNFSEATFQFRIGPLVMGGAFLITLAVGVLGGLFPAMRALRLDVIAALRSL</sequence>
<dbReference type="PROSITE" id="PS51257">
    <property type="entry name" value="PROKAR_LIPOPROTEIN"/>
    <property type="match status" value="1"/>
</dbReference>
<evidence type="ECO:0000259" key="7">
    <source>
        <dbReference type="Pfam" id="PF02687"/>
    </source>
</evidence>
<dbReference type="AlphaFoldDB" id="E8R5Z1"/>
<proteinExistence type="predicted"/>
<keyword evidence="3 6" id="KW-0812">Transmembrane</keyword>
<feature type="transmembrane region" description="Helical" evidence="6">
    <location>
        <begin position="307"/>
        <end position="333"/>
    </location>
</feature>
<reference key="1">
    <citation type="submission" date="2010-11" db="EMBL/GenBank/DDBJ databases">
        <title>The complete sequence of chromosome of Isophaera pallida ATCC 43644.</title>
        <authorList>
            <consortium name="US DOE Joint Genome Institute (JGI-PGF)"/>
            <person name="Lucas S."/>
            <person name="Copeland A."/>
            <person name="Lapidus A."/>
            <person name="Bruce D."/>
            <person name="Goodwin L."/>
            <person name="Pitluck S."/>
            <person name="Kyrpides N."/>
            <person name="Mavromatis K."/>
            <person name="Pagani I."/>
            <person name="Ivanova N."/>
            <person name="Saunders E."/>
            <person name="Brettin T."/>
            <person name="Detter J.C."/>
            <person name="Han C."/>
            <person name="Tapia R."/>
            <person name="Land M."/>
            <person name="Hauser L."/>
            <person name="Markowitz V."/>
            <person name="Cheng J.-F."/>
            <person name="Hugenholtz P."/>
            <person name="Woyke T."/>
            <person name="Wu D."/>
            <person name="Eisen J.A."/>
        </authorList>
    </citation>
    <scope>NUCLEOTIDE SEQUENCE</scope>
    <source>
        <strain>ATCC 43644</strain>
    </source>
</reference>
<evidence type="ECO:0000256" key="3">
    <source>
        <dbReference type="ARBA" id="ARBA00022692"/>
    </source>
</evidence>
<evidence type="ECO:0000313" key="10">
    <source>
        <dbReference type="Proteomes" id="UP000008631"/>
    </source>
</evidence>
<reference evidence="9 10" key="2">
    <citation type="journal article" date="2011" name="Stand. Genomic Sci.">
        <title>Complete genome sequence of Isosphaera pallida type strain (IS1B).</title>
        <authorList>
            <consortium name="US DOE Joint Genome Institute (JGI-PGF)"/>
            <person name="Goker M."/>
            <person name="Cleland D."/>
            <person name="Saunders E."/>
            <person name="Lapidus A."/>
            <person name="Nolan M."/>
            <person name="Lucas S."/>
            <person name="Hammon N."/>
            <person name="Deshpande S."/>
            <person name="Cheng J.F."/>
            <person name="Tapia R."/>
            <person name="Han C."/>
            <person name="Goodwin L."/>
            <person name="Pitluck S."/>
            <person name="Liolios K."/>
            <person name="Pagani I."/>
            <person name="Ivanova N."/>
            <person name="Mavromatis K."/>
            <person name="Pati A."/>
            <person name="Chen A."/>
            <person name="Palaniappan K."/>
            <person name="Land M."/>
            <person name="Hauser L."/>
            <person name="Chang Y.J."/>
            <person name="Jeffries C.D."/>
            <person name="Detter J.C."/>
            <person name="Beck B."/>
            <person name="Woyke T."/>
            <person name="Bristow J."/>
            <person name="Eisen J.A."/>
            <person name="Markowitz V."/>
            <person name="Hugenholtz P."/>
            <person name="Kyrpides N.C."/>
            <person name="Klenk H.P."/>
        </authorList>
    </citation>
    <scope>NUCLEOTIDE SEQUENCE [LARGE SCALE GENOMIC DNA]</scope>
    <source>
        <strain evidence="10">ATCC 43644 / DSM 9630 / IS1B</strain>
    </source>
</reference>
<keyword evidence="10" id="KW-1185">Reference proteome</keyword>
<evidence type="ECO:0000256" key="5">
    <source>
        <dbReference type="ARBA" id="ARBA00023136"/>
    </source>
</evidence>
<dbReference type="HOGENOM" id="CLU_000604_8_8_0"/>
<evidence type="ECO:0000256" key="6">
    <source>
        <dbReference type="SAM" id="Phobius"/>
    </source>
</evidence>
<evidence type="ECO:0000256" key="2">
    <source>
        <dbReference type="ARBA" id="ARBA00022475"/>
    </source>
</evidence>
<keyword evidence="4 6" id="KW-1133">Transmembrane helix</keyword>
<dbReference type="InParanoid" id="E8R5Z1"/>
<accession>E8R5Z1</accession>
<protein>
    <recommendedName>
        <fullName evidence="11">ABC3 transporter permease protein domain-containing protein</fullName>
    </recommendedName>
</protein>
<evidence type="ECO:0008006" key="11">
    <source>
        <dbReference type="Google" id="ProtNLM"/>
    </source>
</evidence>
<dbReference type="KEGG" id="ipa:Isop_3331"/>
<feature type="transmembrane region" description="Helical" evidence="6">
    <location>
        <begin position="259"/>
        <end position="286"/>
    </location>
</feature>
<dbReference type="RefSeq" id="WP_013566181.1">
    <property type="nucleotide sequence ID" value="NC_014962.1"/>
</dbReference>
<evidence type="ECO:0000259" key="8">
    <source>
        <dbReference type="Pfam" id="PF12704"/>
    </source>
</evidence>
<feature type="transmembrane region" description="Helical" evidence="6">
    <location>
        <begin position="15"/>
        <end position="39"/>
    </location>
</feature>
<evidence type="ECO:0000256" key="4">
    <source>
        <dbReference type="ARBA" id="ARBA00022989"/>
    </source>
</evidence>
<dbReference type="InterPro" id="IPR025857">
    <property type="entry name" value="MacB_PCD"/>
</dbReference>
<evidence type="ECO:0000256" key="1">
    <source>
        <dbReference type="ARBA" id="ARBA00004651"/>
    </source>
</evidence>
<feature type="domain" description="ABC3 transporter permease C-terminal" evidence="7">
    <location>
        <begin position="266"/>
        <end position="384"/>
    </location>
</feature>
<organism evidence="9 10">
    <name type="scientific">Isosphaera pallida (strain ATCC 43644 / DSM 9630 / IS1B)</name>
    <dbReference type="NCBI Taxonomy" id="575540"/>
    <lineage>
        <taxon>Bacteria</taxon>
        <taxon>Pseudomonadati</taxon>
        <taxon>Planctomycetota</taxon>
        <taxon>Planctomycetia</taxon>
        <taxon>Isosphaerales</taxon>
        <taxon>Isosphaeraceae</taxon>
        <taxon>Isosphaera</taxon>
    </lineage>
</organism>
<dbReference type="GO" id="GO:0005886">
    <property type="term" value="C:plasma membrane"/>
    <property type="evidence" value="ECO:0007669"/>
    <property type="project" value="UniProtKB-SubCell"/>
</dbReference>
<dbReference type="eggNOG" id="COG0577">
    <property type="taxonomic scope" value="Bacteria"/>
</dbReference>
<dbReference type="InterPro" id="IPR003838">
    <property type="entry name" value="ABC3_permease_C"/>
</dbReference>
<name>E8R5Z1_ISOPI</name>
<keyword evidence="2" id="KW-1003">Cell membrane</keyword>
<dbReference type="Pfam" id="PF02687">
    <property type="entry name" value="FtsX"/>
    <property type="match status" value="1"/>
</dbReference>
<dbReference type="STRING" id="575540.Isop_3331"/>
<feature type="transmembrane region" description="Helical" evidence="6">
    <location>
        <begin position="353"/>
        <end position="375"/>
    </location>
</feature>
<dbReference type="PANTHER" id="PTHR30572">
    <property type="entry name" value="MEMBRANE COMPONENT OF TRANSPORTER-RELATED"/>
    <property type="match status" value="1"/>
</dbReference>
<dbReference type="OrthoDB" id="241967at2"/>
<dbReference type="Pfam" id="PF12704">
    <property type="entry name" value="MacB_PCD"/>
    <property type="match status" value="1"/>
</dbReference>
<dbReference type="Proteomes" id="UP000008631">
    <property type="component" value="Chromosome"/>
</dbReference>
<feature type="domain" description="MacB-like periplasmic core" evidence="8">
    <location>
        <begin position="18"/>
        <end position="232"/>
    </location>
</feature>
<dbReference type="EMBL" id="CP002353">
    <property type="protein sequence ID" value="ADV63893.1"/>
    <property type="molecule type" value="Genomic_DNA"/>
</dbReference>
<dbReference type="PANTHER" id="PTHR30572:SF15">
    <property type="entry name" value="ABC TRANSPORTER PERMEASE"/>
    <property type="match status" value="1"/>
</dbReference>
<dbReference type="GO" id="GO:0022857">
    <property type="term" value="F:transmembrane transporter activity"/>
    <property type="evidence" value="ECO:0007669"/>
    <property type="project" value="TreeGrafter"/>
</dbReference>
<dbReference type="InterPro" id="IPR050250">
    <property type="entry name" value="Macrolide_Exporter_MacB"/>
</dbReference>
<gene>
    <name evidence="9" type="ordered locus">Isop_3331</name>
</gene>
<keyword evidence="5 6" id="KW-0472">Membrane</keyword>
<evidence type="ECO:0000313" key="9">
    <source>
        <dbReference type="EMBL" id="ADV63893.1"/>
    </source>
</evidence>